<dbReference type="Proteomes" id="UP000095087">
    <property type="component" value="Unassembled WGS sequence"/>
</dbReference>
<dbReference type="EMBL" id="MASI01000010">
    <property type="protein sequence ID" value="ODA66088.1"/>
    <property type="molecule type" value="Genomic_DNA"/>
</dbReference>
<accession>A0A1E2RVG4</accession>
<feature type="signal peptide" evidence="1">
    <location>
        <begin position="1"/>
        <end position="29"/>
    </location>
</feature>
<evidence type="ECO:0008006" key="4">
    <source>
        <dbReference type="Google" id="ProtNLM"/>
    </source>
</evidence>
<feature type="chain" id="PRO_5009116400" description="Autotransporter outer membrane beta-barrel domain-containing protein" evidence="1">
    <location>
        <begin position="30"/>
        <end position="131"/>
    </location>
</feature>
<evidence type="ECO:0000256" key="1">
    <source>
        <dbReference type="SAM" id="SignalP"/>
    </source>
</evidence>
<reference evidence="2 3" key="1">
    <citation type="submission" date="2016-07" db="EMBL/GenBank/DDBJ databases">
        <title>Draft genome sequence of Methyloligella halotolerans C2T (VKM B-2706T=CCUG 61687T=DSM 25045T), a halotolerant polyhydroxybutyrate accumulating methylotroph.</title>
        <authorList>
            <person name="Vasilenko O.V."/>
            <person name="Doronina N.V."/>
            <person name="Poroshina M.N."/>
            <person name="Tarlachkov S.V."/>
            <person name="Trotsenko Y.A."/>
        </authorList>
    </citation>
    <scope>NUCLEOTIDE SEQUENCE [LARGE SCALE GENOMIC DNA]</scope>
    <source>
        <strain evidence="2 3">VKM B-2706</strain>
    </source>
</reference>
<keyword evidence="1" id="KW-0732">Signal</keyword>
<name>A0A1E2RVG4_9HYPH</name>
<evidence type="ECO:0000313" key="2">
    <source>
        <dbReference type="EMBL" id="ODA66088.1"/>
    </source>
</evidence>
<comment type="caution">
    <text evidence="2">The sequence shown here is derived from an EMBL/GenBank/DDBJ whole genome shotgun (WGS) entry which is preliminary data.</text>
</comment>
<proteinExistence type="predicted"/>
<dbReference type="AlphaFoldDB" id="A0A1E2RVG4"/>
<gene>
    <name evidence="2" type="ORF">A7A08_02940</name>
</gene>
<organism evidence="2 3">
    <name type="scientific">Methyloligella halotolerans</name>
    <dbReference type="NCBI Taxonomy" id="1177755"/>
    <lineage>
        <taxon>Bacteria</taxon>
        <taxon>Pseudomonadati</taxon>
        <taxon>Pseudomonadota</taxon>
        <taxon>Alphaproteobacteria</taxon>
        <taxon>Hyphomicrobiales</taxon>
        <taxon>Hyphomicrobiaceae</taxon>
        <taxon>Methyloligella</taxon>
    </lineage>
</organism>
<protein>
    <recommendedName>
        <fullName evidence="4">Autotransporter outer membrane beta-barrel domain-containing protein</fullName>
    </recommendedName>
</protein>
<keyword evidence="3" id="KW-1185">Reference proteome</keyword>
<sequence>MANSVKRQILLSTTMLAGALSGYTGRAYAACVNTSGSTYLCSGTEVVPQTINTANATVITDSTMDFNPMFGNALSIRSSGDVSYTDNDASTYLRSSNGVGLAVTNDSVGAGSTHITTAGVIDGGRYGMIIP</sequence>
<evidence type="ECO:0000313" key="3">
    <source>
        <dbReference type="Proteomes" id="UP000095087"/>
    </source>
</evidence>